<keyword evidence="3 6" id="KW-0378">Hydrolase</keyword>
<accession>A0ABP7AMW7</accession>
<evidence type="ECO:0000256" key="1">
    <source>
        <dbReference type="ARBA" id="ARBA00000822"/>
    </source>
</evidence>
<evidence type="ECO:0000256" key="5">
    <source>
        <dbReference type="ARBA" id="ARBA00023295"/>
    </source>
</evidence>
<name>A0ABP7AMW7_9ACTN</name>
<dbReference type="Pfam" id="PF00704">
    <property type="entry name" value="Glyco_hydro_18"/>
    <property type="match status" value="1"/>
</dbReference>
<dbReference type="InterPro" id="IPR001579">
    <property type="entry name" value="Glyco_hydro_18_chit_AS"/>
</dbReference>
<proteinExistence type="inferred from homology"/>
<evidence type="ECO:0000256" key="7">
    <source>
        <dbReference type="RuleBase" id="RU004453"/>
    </source>
</evidence>
<dbReference type="GO" id="GO:0016787">
    <property type="term" value="F:hydrolase activity"/>
    <property type="evidence" value="ECO:0007669"/>
    <property type="project" value="UniProtKB-KW"/>
</dbReference>
<dbReference type="InterPro" id="IPR011583">
    <property type="entry name" value="Chitinase_II/V-like_cat"/>
</dbReference>
<dbReference type="SUPFAM" id="SSF51445">
    <property type="entry name" value="(Trans)glycosidases"/>
    <property type="match status" value="1"/>
</dbReference>
<keyword evidence="5 6" id="KW-0326">Glycosidase</keyword>
<evidence type="ECO:0000256" key="2">
    <source>
        <dbReference type="ARBA" id="ARBA00012729"/>
    </source>
</evidence>
<comment type="similarity">
    <text evidence="7">Belongs to the glycosyl hydrolase 18 family.</text>
</comment>
<evidence type="ECO:0000259" key="9">
    <source>
        <dbReference type="PROSITE" id="PS51910"/>
    </source>
</evidence>
<evidence type="ECO:0000256" key="8">
    <source>
        <dbReference type="SAM" id="SignalP"/>
    </source>
</evidence>
<keyword evidence="4" id="KW-0146">Chitin degradation</keyword>
<organism evidence="10 11">
    <name type="scientific">Kineosporia mesophila</name>
    <dbReference type="NCBI Taxonomy" id="566012"/>
    <lineage>
        <taxon>Bacteria</taxon>
        <taxon>Bacillati</taxon>
        <taxon>Actinomycetota</taxon>
        <taxon>Actinomycetes</taxon>
        <taxon>Kineosporiales</taxon>
        <taxon>Kineosporiaceae</taxon>
        <taxon>Kineosporia</taxon>
    </lineage>
</organism>
<dbReference type="PANTHER" id="PTHR11177">
    <property type="entry name" value="CHITINASE"/>
    <property type="match status" value="1"/>
</dbReference>
<feature type="signal peptide" evidence="8">
    <location>
        <begin position="1"/>
        <end position="31"/>
    </location>
</feature>
<evidence type="ECO:0000256" key="6">
    <source>
        <dbReference type="RuleBase" id="RU000489"/>
    </source>
</evidence>
<comment type="catalytic activity">
    <reaction evidence="1">
        <text>Random endo-hydrolysis of N-acetyl-beta-D-glucosaminide (1-&gt;4)-beta-linkages in chitin and chitodextrins.</text>
        <dbReference type="EC" id="3.2.1.14"/>
    </reaction>
</comment>
<dbReference type="InterPro" id="IPR029070">
    <property type="entry name" value="Chitinase_insertion_sf"/>
</dbReference>
<dbReference type="PROSITE" id="PS01095">
    <property type="entry name" value="GH18_1"/>
    <property type="match status" value="1"/>
</dbReference>
<feature type="chain" id="PRO_5045981747" description="chitinase" evidence="8">
    <location>
        <begin position="32"/>
        <end position="416"/>
    </location>
</feature>
<dbReference type="PANTHER" id="PTHR11177:SF317">
    <property type="entry name" value="CHITINASE 12-RELATED"/>
    <property type="match status" value="1"/>
</dbReference>
<dbReference type="SMART" id="SM00636">
    <property type="entry name" value="Glyco_18"/>
    <property type="match status" value="1"/>
</dbReference>
<dbReference type="InterPro" id="IPR001223">
    <property type="entry name" value="Glyco_hydro18_cat"/>
</dbReference>
<keyword evidence="4" id="KW-0624">Polysaccharide degradation</keyword>
<dbReference type="Proteomes" id="UP001501074">
    <property type="component" value="Unassembled WGS sequence"/>
</dbReference>
<dbReference type="EC" id="3.2.1.14" evidence="2"/>
<feature type="domain" description="GH18" evidence="9">
    <location>
        <begin position="46"/>
        <end position="416"/>
    </location>
</feature>
<protein>
    <recommendedName>
        <fullName evidence="2">chitinase</fullName>
        <ecNumber evidence="2">3.2.1.14</ecNumber>
    </recommendedName>
</protein>
<gene>
    <name evidence="10" type="ORF">GCM10022223_62930</name>
</gene>
<dbReference type="SUPFAM" id="SSF54556">
    <property type="entry name" value="Chitinase insertion domain"/>
    <property type="match status" value="1"/>
</dbReference>
<evidence type="ECO:0000313" key="10">
    <source>
        <dbReference type="EMBL" id="GAA3635913.1"/>
    </source>
</evidence>
<keyword evidence="4" id="KW-0119">Carbohydrate metabolism</keyword>
<evidence type="ECO:0000313" key="11">
    <source>
        <dbReference type="Proteomes" id="UP001501074"/>
    </source>
</evidence>
<dbReference type="Gene3D" id="3.10.50.10">
    <property type="match status" value="1"/>
</dbReference>
<dbReference type="Gene3D" id="3.20.20.80">
    <property type="entry name" value="Glycosidases"/>
    <property type="match status" value="1"/>
</dbReference>
<dbReference type="RefSeq" id="WP_231488793.1">
    <property type="nucleotide sequence ID" value="NZ_BAAAZO010000012.1"/>
</dbReference>
<keyword evidence="8" id="KW-0732">Signal</keyword>
<dbReference type="EMBL" id="BAAAZO010000012">
    <property type="protein sequence ID" value="GAA3635913.1"/>
    <property type="molecule type" value="Genomic_DNA"/>
</dbReference>
<dbReference type="InterPro" id="IPR050314">
    <property type="entry name" value="Glycosyl_Hydrlase_18"/>
</dbReference>
<reference evidence="11" key="1">
    <citation type="journal article" date="2019" name="Int. J. Syst. Evol. Microbiol.">
        <title>The Global Catalogue of Microorganisms (GCM) 10K type strain sequencing project: providing services to taxonomists for standard genome sequencing and annotation.</title>
        <authorList>
            <consortium name="The Broad Institute Genomics Platform"/>
            <consortium name="The Broad Institute Genome Sequencing Center for Infectious Disease"/>
            <person name="Wu L."/>
            <person name="Ma J."/>
        </authorList>
    </citation>
    <scope>NUCLEOTIDE SEQUENCE [LARGE SCALE GENOMIC DNA]</scope>
    <source>
        <strain evidence="11">JCM 16902</strain>
    </source>
</reference>
<evidence type="ECO:0000256" key="3">
    <source>
        <dbReference type="ARBA" id="ARBA00022801"/>
    </source>
</evidence>
<sequence>MRRTRVVVAGLAVSVAAVALVAALQPFGANAANPVAATVTTAVAKPKVVGYYTNWSTYGDDAVQVKQIGTSGAASRLTHIVYAFGAVKNGKCAIGDAYADYQQKFTAKASVSGKADSGTQKVAGNFNQLRQLKKKYPKLKVLWSFGGGSGSGGFTQAAKNPAKFASSCRALVENKRWADVFDGIDIDWEYPNACGVTCDASGRTAYPKLLKAVRAKFGKDLVTSAITGNGLAGGTLDQADYAGGVKYLDWLMPMTYDYYGSWEPRGPTAPNSPLGNFVGAPVKGLDSKTVIAKLRSQGVPARKMLLGIPFYGRGWTGVTQRTPGGTATGPATGTTTGEAGIENYKVLARTCPPSGTVGGTAYAHCGSQWWSYDTPKTIAGKMKYAKGQKLGGAFFWDYSGDTAQASLTKAIAQGLK</sequence>
<comment type="caution">
    <text evidence="10">The sequence shown here is derived from an EMBL/GenBank/DDBJ whole genome shotgun (WGS) entry which is preliminary data.</text>
</comment>
<keyword evidence="11" id="KW-1185">Reference proteome</keyword>
<dbReference type="InterPro" id="IPR017853">
    <property type="entry name" value="GH"/>
</dbReference>
<dbReference type="PROSITE" id="PS51910">
    <property type="entry name" value="GH18_2"/>
    <property type="match status" value="1"/>
</dbReference>
<evidence type="ECO:0000256" key="4">
    <source>
        <dbReference type="ARBA" id="ARBA00023024"/>
    </source>
</evidence>